<proteinExistence type="predicted"/>
<dbReference type="HOGENOM" id="CLU_2113506_0_0_1"/>
<reference evidence="2" key="1">
    <citation type="journal article" date="2011" name="PLoS Biol.">
        <title>Gene gain and loss during evolution of obligate parasitism in the white rust pathogen of Arabidopsis thaliana.</title>
        <authorList>
            <person name="Kemen E."/>
            <person name="Gardiner A."/>
            <person name="Schultz-Larsen T."/>
            <person name="Kemen A.C."/>
            <person name="Balmuth A.L."/>
            <person name="Robert-Seilaniantz A."/>
            <person name="Bailey K."/>
            <person name="Holub E."/>
            <person name="Studholme D.J."/>
            <person name="Maclean D."/>
            <person name="Jones J.D."/>
        </authorList>
    </citation>
    <scope>NUCLEOTIDE SEQUENCE</scope>
</reference>
<organism evidence="2">
    <name type="scientific">Albugo laibachii Nc14</name>
    <dbReference type="NCBI Taxonomy" id="890382"/>
    <lineage>
        <taxon>Eukaryota</taxon>
        <taxon>Sar</taxon>
        <taxon>Stramenopiles</taxon>
        <taxon>Oomycota</taxon>
        <taxon>Peronosporomycetes</taxon>
        <taxon>Albuginales</taxon>
        <taxon>Albuginaceae</taxon>
        <taxon>Albugo</taxon>
    </lineage>
</organism>
<sequence>MDLKRFCEAGFTQCTTGMCLYFKKDKDELTIAGVYVDDLLVTGISKDAEDKFFKAMSALEIKDLGVVNKFLGLRILMSMNRRRQMVRGPIVEDCNDYNFQLSKTAMTTTSKNQNN</sequence>
<gene>
    <name evidence="2" type="primary">AlNc14C211G8916</name>
    <name evidence="2" type="ORF">ALNC14_100150</name>
</gene>
<dbReference type="AlphaFoldDB" id="F0WRA9"/>
<reference evidence="2" key="2">
    <citation type="submission" date="2011-02" db="EMBL/GenBank/DDBJ databases">
        <authorList>
            <person name="MacLean D."/>
        </authorList>
    </citation>
    <scope>NUCLEOTIDE SEQUENCE</scope>
</reference>
<protein>
    <submittedName>
        <fullName evidence="2">AlNc14C211G8916 protein</fullName>
    </submittedName>
</protein>
<evidence type="ECO:0000313" key="2">
    <source>
        <dbReference type="EMBL" id="CCA23871.1"/>
    </source>
</evidence>
<feature type="domain" description="Reverse transcriptase Ty1/copia-type" evidence="1">
    <location>
        <begin position="7"/>
        <end position="80"/>
    </location>
</feature>
<dbReference type="InterPro" id="IPR013103">
    <property type="entry name" value="RVT_2"/>
</dbReference>
<evidence type="ECO:0000259" key="1">
    <source>
        <dbReference type="Pfam" id="PF07727"/>
    </source>
</evidence>
<accession>F0WRA9</accession>
<dbReference type="Pfam" id="PF07727">
    <property type="entry name" value="RVT_2"/>
    <property type="match status" value="1"/>
</dbReference>
<dbReference type="EMBL" id="FR824256">
    <property type="protein sequence ID" value="CCA23871.1"/>
    <property type="molecule type" value="Genomic_DNA"/>
</dbReference>
<name>F0WRA9_9STRA</name>